<accession>A0A9D2TI84</accession>
<organism evidence="3 4">
    <name type="scientific">Candidatus Ruthenibacterium merdavium</name>
    <dbReference type="NCBI Taxonomy" id="2838752"/>
    <lineage>
        <taxon>Bacteria</taxon>
        <taxon>Bacillati</taxon>
        <taxon>Bacillota</taxon>
        <taxon>Clostridia</taxon>
        <taxon>Eubacteriales</taxon>
        <taxon>Oscillospiraceae</taxon>
        <taxon>Ruthenibacterium</taxon>
    </lineage>
</organism>
<keyword evidence="2" id="KW-1133">Transmembrane helix</keyword>
<reference evidence="3" key="1">
    <citation type="journal article" date="2021" name="PeerJ">
        <title>Extensive microbial diversity within the chicken gut microbiome revealed by metagenomics and culture.</title>
        <authorList>
            <person name="Gilroy R."/>
            <person name="Ravi A."/>
            <person name="Getino M."/>
            <person name="Pursley I."/>
            <person name="Horton D.L."/>
            <person name="Alikhan N.F."/>
            <person name="Baker D."/>
            <person name="Gharbi K."/>
            <person name="Hall N."/>
            <person name="Watson M."/>
            <person name="Adriaenssens E.M."/>
            <person name="Foster-Nyarko E."/>
            <person name="Jarju S."/>
            <person name="Secka A."/>
            <person name="Antonio M."/>
            <person name="Oren A."/>
            <person name="Chaudhuri R.R."/>
            <person name="La Ragione R."/>
            <person name="Hildebrand F."/>
            <person name="Pallen M.J."/>
        </authorList>
    </citation>
    <scope>NUCLEOTIDE SEQUENCE</scope>
    <source>
        <strain evidence="3">5933</strain>
    </source>
</reference>
<gene>
    <name evidence="3" type="ORF">H9698_00500</name>
</gene>
<keyword evidence="2" id="KW-0812">Transmembrane</keyword>
<dbReference type="Proteomes" id="UP000823918">
    <property type="component" value="Unassembled WGS sequence"/>
</dbReference>
<dbReference type="AlphaFoldDB" id="A0A9D2TI84"/>
<dbReference type="EMBL" id="DWWA01000005">
    <property type="protein sequence ID" value="HJC71260.1"/>
    <property type="molecule type" value="Genomic_DNA"/>
</dbReference>
<keyword evidence="2" id="KW-0472">Membrane</keyword>
<name>A0A9D2TI84_9FIRM</name>
<evidence type="ECO:0000313" key="4">
    <source>
        <dbReference type="Proteomes" id="UP000823918"/>
    </source>
</evidence>
<comment type="caution">
    <text evidence="3">The sequence shown here is derived from an EMBL/GenBank/DDBJ whole genome shotgun (WGS) entry which is preliminary data.</text>
</comment>
<evidence type="ECO:0000256" key="2">
    <source>
        <dbReference type="SAM" id="Phobius"/>
    </source>
</evidence>
<feature type="compositionally biased region" description="Basic and acidic residues" evidence="1">
    <location>
        <begin position="1"/>
        <end position="16"/>
    </location>
</feature>
<evidence type="ECO:0000256" key="1">
    <source>
        <dbReference type="SAM" id="MobiDB-lite"/>
    </source>
</evidence>
<proteinExistence type="predicted"/>
<feature type="region of interest" description="Disordered" evidence="1">
    <location>
        <begin position="1"/>
        <end position="25"/>
    </location>
</feature>
<evidence type="ECO:0000313" key="3">
    <source>
        <dbReference type="EMBL" id="HJC71260.1"/>
    </source>
</evidence>
<protein>
    <submittedName>
        <fullName evidence="3">Uncharacterized protein</fullName>
    </submittedName>
</protein>
<sequence>MASYRYTRDFKNEEGGPQKTPQPMTAKQKRENFWFYYKWHVLVGVIVVAVAAFTIFDVMNRVTPDYTIGVITFKASSTDAFKALQEPFSAFGEDLNGDGSVVVDVAQYDFASEDPQVIMATSARLMGDFQTNQSIFFFTDDVQKAQEQLAAFVYNDGSVPADGEKVDYSRMGIPWTNCPVLTGLELGNVVSITGDTDWPMQDLLSGFSLVRRVAPEIKEKDEELTAYWSAGEAFYEKITEGAA</sequence>
<feature type="transmembrane region" description="Helical" evidence="2">
    <location>
        <begin position="34"/>
        <end position="56"/>
    </location>
</feature>
<reference evidence="3" key="2">
    <citation type="submission" date="2021-04" db="EMBL/GenBank/DDBJ databases">
        <authorList>
            <person name="Gilroy R."/>
        </authorList>
    </citation>
    <scope>NUCLEOTIDE SEQUENCE</scope>
    <source>
        <strain evidence="3">5933</strain>
    </source>
</reference>